<evidence type="ECO:0000259" key="6">
    <source>
        <dbReference type="Pfam" id="PF02826"/>
    </source>
</evidence>
<dbReference type="SUPFAM" id="SSF51735">
    <property type="entry name" value="NAD(P)-binding Rossmann-fold domains"/>
    <property type="match status" value="1"/>
</dbReference>
<dbReference type="PROSITE" id="PS00670">
    <property type="entry name" value="D_2_HYDROXYACID_DH_2"/>
    <property type="match status" value="1"/>
</dbReference>
<dbReference type="InterPro" id="IPR029753">
    <property type="entry name" value="D-isomer_DH_CS"/>
</dbReference>
<gene>
    <name evidence="7" type="ORF">COT42_07880</name>
</gene>
<dbReference type="PANTHER" id="PTHR43026:SF1">
    <property type="entry name" value="2-HYDROXYACID DEHYDROGENASE HOMOLOG 1-RELATED"/>
    <property type="match status" value="1"/>
</dbReference>
<dbReference type="InterPro" id="IPR006140">
    <property type="entry name" value="D-isomer_DH_NAD-bd"/>
</dbReference>
<organism evidence="7 8">
    <name type="scientific">Candidatus Saganbacteria bacterium CG08_land_8_20_14_0_20_45_16</name>
    <dbReference type="NCBI Taxonomy" id="2014293"/>
    <lineage>
        <taxon>Bacteria</taxon>
        <taxon>Bacillati</taxon>
        <taxon>Saganbacteria</taxon>
    </lineage>
</organism>
<evidence type="ECO:0000256" key="4">
    <source>
        <dbReference type="RuleBase" id="RU003719"/>
    </source>
</evidence>
<dbReference type="CDD" id="cd12183">
    <property type="entry name" value="LDH_like_2"/>
    <property type="match status" value="1"/>
</dbReference>
<dbReference type="InterPro" id="IPR036291">
    <property type="entry name" value="NAD(P)-bd_dom_sf"/>
</dbReference>
<dbReference type="InterPro" id="IPR058205">
    <property type="entry name" value="D-LDH-like"/>
</dbReference>
<name>A0A2H0XU89_UNCSA</name>
<evidence type="ECO:0000256" key="1">
    <source>
        <dbReference type="ARBA" id="ARBA00005854"/>
    </source>
</evidence>
<dbReference type="GO" id="GO:0051287">
    <property type="term" value="F:NAD binding"/>
    <property type="evidence" value="ECO:0007669"/>
    <property type="project" value="InterPro"/>
</dbReference>
<keyword evidence="2 4" id="KW-0560">Oxidoreductase</keyword>
<dbReference type="InterPro" id="IPR029752">
    <property type="entry name" value="D-isomer_DH_CS1"/>
</dbReference>
<dbReference type="InterPro" id="IPR006139">
    <property type="entry name" value="D-isomer_2_OHA_DH_cat_dom"/>
</dbReference>
<dbReference type="AlphaFoldDB" id="A0A2H0XU89"/>
<dbReference type="Pfam" id="PF00389">
    <property type="entry name" value="2-Hacid_dh"/>
    <property type="match status" value="1"/>
</dbReference>
<dbReference type="Gene3D" id="3.40.50.720">
    <property type="entry name" value="NAD(P)-binding Rossmann-like Domain"/>
    <property type="match status" value="2"/>
</dbReference>
<dbReference type="EMBL" id="PEYM01000129">
    <property type="protein sequence ID" value="PIS28497.1"/>
    <property type="molecule type" value="Genomic_DNA"/>
</dbReference>
<dbReference type="GO" id="GO:0008720">
    <property type="term" value="F:D-lactate dehydrogenase (NAD+) activity"/>
    <property type="evidence" value="ECO:0007669"/>
    <property type="project" value="TreeGrafter"/>
</dbReference>
<evidence type="ECO:0000256" key="2">
    <source>
        <dbReference type="ARBA" id="ARBA00023002"/>
    </source>
</evidence>
<protein>
    <submittedName>
        <fullName evidence="7">Hydroxyacid dehydrogenase</fullName>
    </submittedName>
</protein>
<dbReference type="Proteomes" id="UP000231343">
    <property type="component" value="Unassembled WGS sequence"/>
</dbReference>
<proteinExistence type="inferred from homology"/>
<dbReference type="SUPFAM" id="SSF52283">
    <property type="entry name" value="Formate/glycerate dehydrogenase catalytic domain-like"/>
    <property type="match status" value="1"/>
</dbReference>
<evidence type="ECO:0000256" key="3">
    <source>
        <dbReference type="ARBA" id="ARBA00023027"/>
    </source>
</evidence>
<dbReference type="Pfam" id="PF02826">
    <property type="entry name" value="2-Hacid_dh_C"/>
    <property type="match status" value="1"/>
</dbReference>
<accession>A0A2H0XU89</accession>
<keyword evidence="3" id="KW-0520">NAD</keyword>
<feature type="domain" description="D-isomer specific 2-hydroxyacid dehydrogenase NAD-binding" evidence="6">
    <location>
        <begin position="112"/>
        <end position="300"/>
    </location>
</feature>
<feature type="domain" description="D-isomer specific 2-hydroxyacid dehydrogenase catalytic" evidence="5">
    <location>
        <begin position="6"/>
        <end position="331"/>
    </location>
</feature>
<reference evidence="7 8" key="1">
    <citation type="submission" date="2017-09" db="EMBL/GenBank/DDBJ databases">
        <title>Depth-based differentiation of microbial function through sediment-hosted aquifers and enrichment of novel symbionts in the deep terrestrial subsurface.</title>
        <authorList>
            <person name="Probst A.J."/>
            <person name="Ladd B."/>
            <person name="Jarett J.K."/>
            <person name="Geller-Mcgrath D.E."/>
            <person name="Sieber C.M."/>
            <person name="Emerson J.B."/>
            <person name="Anantharaman K."/>
            <person name="Thomas B.C."/>
            <person name="Malmstrom R."/>
            <person name="Stieglmeier M."/>
            <person name="Klingl A."/>
            <person name="Woyke T."/>
            <person name="Ryan C.M."/>
            <person name="Banfield J.F."/>
        </authorList>
    </citation>
    <scope>NUCLEOTIDE SEQUENCE [LARGE SCALE GENOMIC DNA]</scope>
    <source>
        <strain evidence="7">CG08_land_8_20_14_0_20_45_16</strain>
    </source>
</reference>
<dbReference type="PANTHER" id="PTHR43026">
    <property type="entry name" value="2-HYDROXYACID DEHYDROGENASE HOMOLOG 1-RELATED"/>
    <property type="match status" value="1"/>
</dbReference>
<evidence type="ECO:0000313" key="7">
    <source>
        <dbReference type="EMBL" id="PIS28497.1"/>
    </source>
</evidence>
<comment type="caution">
    <text evidence="7">The sequence shown here is derived from an EMBL/GenBank/DDBJ whole genome shotgun (WGS) entry which is preliminary data.</text>
</comment>
<sequence>MDKIKIAFFDSKPYDIEFFNEANLAFGYEIKFLKTRLNKDTVMLTKGYDAICPFVNDDVSAEIIGQLVANGIKLIALRSAGYNNVNLKAAYQKINVVRVPAYSPHAVAEHAVALMLSLNRHIHRAYYRVRDLNFSIDGLVGFDMAGKTVGIIGTGKIGLVAAKILKGFEMEVIAYDPYPNQKQARALGFAYVPLNELYSRSDIISLHCPLTPETKDIINKKSLAIMKDGAMLINTGRGKLIKTEDLIEALISKKIGSAGLDVYEEESEYFFEDFSGSFISDEILARLLALNNVLITSHQGFFTREALRSIALTTLNNIKEYFADGALTNEVCYQCEEKGTRCIKERDGKCF</sequence>
<dbReference type="PROSITE" id="PS00065">
    <property type="entry name" value="D_2_HYDROXYACID_DH_1"/>
    <property type="match status" value="1"/>
</dbReference>
<evidence type="ECO:0000259" key="5">
    <source>
        <dbReference type="Pfam" id="PF00389"/>
    </source>
</evidence>
<evidence type="ECO:0000313" key="8">
    <source>
        <dbReference type="Proteomes" id="UP000231343"/>
    </source>
</evidence>
<dbReference type="FunFam" id="3.40.50.720:FF:000292">
    <property type="entry name" value="Putative D-lactate dehydrogenase"/>
    <property type="match status" value="1"/>
</dbReference>
<comment type="similarity">
    <text evidence="1 4">Belongs to the D-isomer specific 2-hydroxyacid dehydrogenase family.</text>
</comment>